<protein>
    <submittedName>
        <fullName evidence="2">Metal-sensitive transcriptional repressor family protein</fullName>
    </submittedName>
</protein>
<name>A0A009HYI7_ACIB9</name>
<reference evidence="2 4" key="1">
    <citation type="submission" date="2014-02" db="EMBL/GenBank/DDBJ databases">
        <title>Comparative genomics and transcriptomics to identify genetic mechanisms underlying the emergence of carbapenem resistant Acinetobacter baumannii (CRAb).</title>
        <authorList>
            <person name="Harris A.D."/>
            <person name="Johnson K.J."/>
            <person name="George J."/>
            <person name="Shefchek K."/>
            <person name="Daugherty S.C."/>
            <person name="Parankush S."/>
            <person name="Sadzewicz L."/>
            <person name="Tallon L."/>
            <person name="Sengamalay N."/>
            <person name="Hazen T.H."/>
            <person name="Rasko D.A."/>
        </authorList>
    </citation>
    <scope>NUCLEOTIDE SEQUENCE [LARGE SCALE GENOMIC DNA]</scope>
    <source>
        <strain evidence="2 4">1295743</strain>
    </source>
</reference>
<dbReference type="AlphaFoldDB" id="A0A009HYI7"/>
<dbReference type="EMBL" id="JEWH01000096">
    <property type="protein sequence ID" value="EXB03426.1"/>
    <property type="molecule type" value="Genomic_DNA"/>
</dbReference>
<dbReference type="Gene3D" id="1.20.58.1000">
    <property type="entry name" value="Metal-sensitive repressor, helix protomer"/>
    <property type="match status" value="1"/>
</dbReference>
<dbReference type="GO" id="GO:0003677">
    <property type="term" value="F:DNA binding"/>
    <property type="evidence" value="ECO:0007669"/>
    <property type="project" value="InterPro"/>
</dbReference>
<dbReference type="Pfam" id="PF02583">
    <property type="entry name" value="Trns_repr_metal"/>
    <property type="match status" value="1"/>
</dbReference>
<dbReference type="GeneID" id="45417079"/>
<dbReference type="GO" id="GO:0045892">
    <property type="term" value="P:negative regulation of DNA-templated transcription"/>
    <property type="evidence" value="ECO:0007669"/>
    <property type="project" value="UniProtKB-ARBA"/>
</dbReference>
<evidence type="ECO:0000313" key="4">
    <source>
        <dbReference type="Proteomes" id="UP000020595"/>
    </source>
</evidence>
<dbReference type="InterPro" id="IPR038390">
    <property type="entry name" value="Metal_Tscrpt_repr_sf"/>
</dbReference>
<sequence>MPNQVEDKKKILLRVRKIKGQTQAIEKALEDNVECGAILQQICSVRGAINGLMNEMLEVHLKDTLVSGETTEQQRKEELAEIAKILKSYLK</sequence>
<dbReference type="Proteomes" id="UP000020595">
    <property type="component" value="Unassembled WGS sequence"/>
</dbReference>
<dbReference type="PANTHER" id="PTHR33677">
    <property type="entry name" value="TRANSCRIPTIONAL REPRESSOR FRMR-RELATED"/>
    <property type="match status" value="1"/>
</dbReference>
<gene>
    <name evidence="3" type="ORF">J512_4022</name>
    <name evidence="2" type="ORF">J512_4086</name>
</gene>
<dbReference type="RefSeq" id="WP_001133624.1">
    <property type="nucleotide sequence ID" value="NZ_JEWH01000090.1"/>
</dbReference>
<evidence type="ECO:0000256" key="1">
    <source>
        <dbReference type="ARBA" id="ARBA00005260"/>
    </source>
</evidence>
<organism evidence="2 4">
    <name type="scientific">Acinetobacter baumannii (strain 1295743)</name>
    <dbReference type="NCBI Taxonomy" id="1310613"/>
    <lineage>
        <taxon>Bacteria</taxon>
        <taxon>Pseudomonadati</taxon>
        <taxon>Pseudomonadota</taxon>
        <taxon>Gammaproteobacteria</taxon>
        <taxon>Moraxellales</taxon>
        <taxon>Moraxellaceae</taxon>
        <taxon>Acinetobacter</taxon>
        <taxon>Acinetobacter calcoaceticus/baumannii complex</taxon>
    </lineage>
</organism>
<accession>A0A009HYI7</accession>
<dbReference type="EMBL" id="JEWH01000090">
    <property type="protein sequence ID" value="EXB03497.1"/>
    <property type="molecule type" value="Genomic_DNA"/>
</dbReference>
<comment type="caution">
    <text evidence="2">The sequence shown here is derived from an EMBL/GenBank/DDBJ whole genome shotgun (WGS) entry which is preliminary data.</text>
</comment>
<dbReference type="CDD" id="cd10153">
    <property type="entry name" value="RcnR-FrmR-like_DUF156"/>
    <property type="match status" value="1"/>
</dbReference>
<comment type="similarity">
    <text evidence="1">Belongs to the FrmR/RcnR family.</text>
</comment>
<dbReference type="InterPro" id="IPR003735">
    <property type="entry name" value="Metal_Tscrpt_repr"/>
</dbReference>
<evidence type="ECO:0000313" key="3">
    <source>
        <dbReference type="EMBL" id="EXB03497.1"/>
    </source>
</evidence>
<dbReference type="PANTHER" id="PTHR33677:SF5">
    <property type="entry name" value="TRANSCRIPTIONAL REPRESSOR FRMR"/>
    <property type="match status" value="1"/>
</dbReference>
<evidence type="ECO:0000313" key="2">
    <source>
        <dbReference type="EMBL" id="EXB03426.1"/>
    </source>
</evidence>
<dbReference type="PATRIC" id="fig|1310613.3.peg.3844"/>
<dbReference type="GO" id="GO:0046872">
    <property type="term" value="F:metal ion binding"/>
    <property type="evidence" value="ECO:0007669"/>
    <property type="project" value="InterPro"/>
</dbReference>
<proteinExistence type="inferred from homology"/>